<keyword evidence="6" id="KW-0539">Nucleus</keyword>
<keyword evidence="4 7" id="KW-0863">Zinc-finger</keyword>
<dbReference type="GO" id="GO:0000978">
    <property type="term" value="F:RNA polymerase II cis-regulatory region sequence-specific DNA binding"/>
    <property type="evidence" value="ECO:0007669"/>
    <property type="project" value="InterPro"/>
</dbReference>
<dbReference type="Pfam" id="PF13894">
    <property type="entry name" value="zf-C2H2_4"/>
    <property type="match status" value="1"/>
</dbReference>
<organism evidence="9 10">
    <name type="scientific">Glonium stellatum</name>
    <dbReference type="NCBI Taxonomy" id="574774"/>
    <lineage>
        <taxon>Eukaryota</taxon>
        <taxon>Fungi</taxon>
        <taxon>Dikarya</taxon>
        <taxon>Ascomycota</taxon>
        <taxon>Pezizomycotina</taxon>
        <taxon>Dothideomycetes</taxon>
        <taxon>Pleosporomycetidae</taxon>
        <taxon>Gloniales</taxon>
        <taxon>Gloniaceae</taxon>
        <taxon>Glonium</taxon>
    </lineage>
</organism>
<comment type="subcellular location">
    <subcellularLocation>
        <location evidence="1">Nucleus</location>
    </subcellularLocation>
</comment>
<dbReference type="InterPro" id="IPR036236">
    <property type="entry name" value="Znf_C2H2_sf"/>
</dbReference>
<evidence type="ECO:0000256" key="3">
    <source>
        <dbReference type="ARBA" id="ARBA00022737"/>
    </source>
</evidence>
<dbReference type="EMBL" id="KV748646">
    <property type="protein sequence ID" value="OCL13942.1"/>
    <property type="molecule type" value="Genomic_DNA"/>
</dbReference>
<dbReference type="SUPFAM" id="SSF57667">
    <property type="entry name" value="beta-beta-alpha zinc fingers"/>
    <property type="match status" value="1"/>
</dbReference>
<evidence type="ECO:0000256" key="6">
    <source>
        <dbReference type="ARBA" id="ARBA00023242"/>
    </source>
</evidence>
<evidence type="ECO:0000313" key="10">
    <source>
        <dbReference type="Proteomes" id="UP000250140"/>
    </source>
</evidence>
<dbReference type="FunFam" id="3.30.160.60:FF:000425">
    <property type="entry name" value="PLAG1 like zinc finger 1"/>
    <property type="match status" value="1"/>
</dbReference>
<proteinExistence type="predicted"/>
<keyword evidence="10" id="KW-1185">Reference proteome</keyword>
<dbReference type="GO" id="GO:0000785">
    <property type="term" value="C:chromatin"/>
    <property type="evidence" value="ECO:0007669"/>
    <property type="project" value="TreeGrafter"/>
</dbReference>
<keyword evidence="5" id="KW-0862">Zinc</keyword>
<dbReference type="PANTHER" id="PTHR40626:SF11">
    <property type="entry name" value="ZINC FINGER PROTEIN YPR022C"/>
    <property type="match status" value="1"/>
</dbReference>
<name>A0A8E2FB61_9PEZI</name>
<gene>
    <name evidence="9" type="ORF">AOQ84DRAFT_410776</name>
</gene>
<evidence type="ECO:0000256" key="2">
    <source>
        <dbReference type="ARBA" id="ARBA00022723"/>
    </source>
</evidence>
<evidence type="ECO:0000256" key="4">
    <source>
        <dbReference type="ARBA" id="ARBA00022771"/>
    </source>
</evidence>
<evidence type="ECO:0000313" key="9">
    <source>
        <dbReference type="EMBL" id="OCL13942.1"/>
    </source>
</evidence>
<dbReference type="InterPro" id="IPR013087">
    <property type="entry name" value="Znf_C2H2_type"/>
</dbReference>
<evidence type="ECO:0000256" key="1">
    <source>
        <dbReference type="ARBA" id="ARBA00004123"/>
    </source>
</evidence>
<dbReference type="Gene3D" id="3.30.160.60">
    <property type="entry name" value="Classic Zinc Finger"/>
    <property type="match status" value="2"/>
</dbReference>
<feature type="domain" description="C2H2-type" evidence="8">
    <location>
        <begin position="23"/>
        <end position="50"/>
    </location>
</feature>
<evidence type="ECO:0000256" key="7">
    <source>
        <dbReference type="PROSITE-ProRule" id="PRU00042"/>
    </source>
</evidence>
<sequence>MEPQSLNQSSHISSSRSWNSLEFSCSLCGDTFKRLEHLSRHKLSHTEERPYSCPMCNKGFTRKYVFYALRYAVSISTHANRIYSLPEIHSAAIYPFMPLTLVGE</sequence>
<dbReference type="Proteomes" id="UP000250140">
    <property type="component" value="Unassembled WGS sequence"/>
</dbReference>
<reference evidence="9 10" key="1">
    <citation type="journal article" date="2016" name="Nat. Commun.">
        <title>Ectomycorrhizal ecology is imprinted in the genome of the dominant symbiotic fungus Cenococcum geophilum.</title>
        <authorList>
            <consortium name="DOE Joint Genome Institute"/>
            <person name="Peter M."/>
            <person name="Kohler A."/>
            <person name="Ohm R.A."/>
            <person name="Kuo A."/>
            <person name="Krutzmann J."/>
            <person name="Morin E."/>
            <person name="Arend M."/>
            <person name="Barry K.W."/>
            <person name="Binder M."/>
            <person name="Choi C."/>
            <person name="Clum A."/>
            <person name="Copeland A."/>
            <person name="Grisel N."/>
            <person name="Haridas S."/>
            <person name="Kipfer T."/>
            <person name="LaButti K."/>
            <person name="Lindquist E."/>
            <person name="Lipzen A."/>
            <person name="Maire R."/>
            <person name="Meier B."/>
            <person name="Mihaltcheva S."/>
            <person name="Molinier V."/>
            <person name="Murat C."/>
            <person name="Poggeler S."/>
            <person name="Quandt C.A."/>
            <person name="Sperisen C."/>
            <person name="Tritt A."/>
            <person name="Tisserant E."/>
            <person name="Crous P.W."/>
            <person name="Henrissat B."/>
            <person name="Nehls U."/>
            <person name="Egli S."/>
            <person name="Spatafora J.W."/>
            <person name="Grigoriev I.V."/>
            <person name="Martin F.M."/>
        </authorList>
    </citation>
    <scope>NUCLEOTIDE SEQUENCE [LARGE SCALE GENOMIC DNA]</scope>
    <source>
        <strain evidence="9 10">CBS 207.34</strain>
    </source>
</reference>
<accession>A0A8E2FB61</accession>
<evidence type="ECO:0000259" key="8">
    <source>
        <dbReference type="PROSITE" id="PS50157"/>
    </source>
</evidence>
<dbReference type="PROSITE" id="PS00028">
    <property type="entry name" value="ZINC_FINGER_C2H2_1"/>
    <property type="match status" value="1"/>
</dbReference>
<dbReference type="AlphaFoldDB" id="A0A8E2FB61"/>
<dbReference type="OrthoDB" id="10018191at2759"/>
<dbReference type="PROSITE" id="PS50157">
    <property type="entry name" value="ZINC_FINGER_C2H2_2"/>
    <property type="match status" value="1"/>
</dbReference>
<keyword evidence="2" id="KW-0479">Metal-binding</keyword>
<dbReference type="GO" id="GO:0008270">
    <property type="term" value="F:zinc ion binding"/>
    <property type="evidence" value="ECO:0007669"/>
    <property type="project" value="UniProtKB-KW"/>
</dbReference>
<protein>
    <recommendedName>
        <fullName evidence="8">C2H2-type domain-containing protein</fullName>
    </recommendedName>
</protein>
<keyword evidence="3" id="KW-0677">Repeat</keyword>
<dbReference type="GO" id="GO:0000981">
    <property type="term" value="F:DNA-binding transcription factor activity, RNA polymerase II-specific"/>
    <property type="evidence" value="ECO:0007669"/>
    <property type="project" value="InterPro"/>
</dbReference>
<dbReference type="PANTHER" id="PTHR40626">
    <property type="entry name" value="MIP31509P"/>
    <property type="match status" value="1"/>
</dbReference>
<evidence type="ECO:0000256" key="5">
    <source>
        <dbReference type="ARBA" id="ARBA00022833"/>
    </source>
</evidence>
<dbReference type="GO" id="GO:0005634">
    <property type="term" value="C:nucleus"/>
    <property type="evidence" value="ECO:0007669"/>
    <property type="project" value="UniProtKB-SubCell"/>
</dbReference>
<dbReference type="InterPro" id="IPR051059">
    <property type="entry name" value="VerF-like"/>
</dbReference>